<name>A0A2D2C0D3_9RHOB</name>
<dbReference type="EMBL" id="CP024422">
    <property type="protein sequence ID" value="ATQ55937.1"/>
    <property type="molecule type" value="Genomic_DNA"/>
</dbReference>
<dbReference type="Proteomes" id="UP000229314">
    <property type="component" value="Chromosome"/>
</dbReference>
<keyword evidence="1" id="KW-0472">Membrane</keyword>
<proteinExistence type="predicted"/>
<keyword evidence="1" id="KW-1133">Transmembrane helix</keyword>
<organism evidence="2 3">
    <name type="scientific">Paracoccus yeei</name>
    <dbReference type="NCBI Taxonomy" id="147645"/>
    <lineage>
        <taxon>Bacteria</taxon>
        <taxon>Pseudomonadati</taxon>
        <taxon>Pseudomonadota</taxon>
        <taxon>Alphaproteobacteria</taxon>
        <taxon>Rhodobacterales</taxon>
        <taxon>Paracoccaceae</taxon>
        <taxon>Paracoccus</taxon>
    </lineage>
</organism>
<dbReference type="GeneID" id="78897805"/>
<protein>
    <submittedName>
        <fullName evidence="2">Uncharacterized protein</fullName>
    </submittedName>
</protein>
<feature type="transmembrane region" description="Helical" evidence="1">
    <location>
        <begin position="43"/>
        <end position="63"/>
    </location>
</feature>
<dbReference type="AlphaFoldDB" id="A0A2D2C0D3"/>
<feature type="transmembrane region" description="Helical" evidence="1">
    <location>
        <begin position="75"/>
        <end position="93"/>
    </location>
</feature>
<evidence type="ECO:0000256" key="1">
    <source>
        <dbReference type="SAM" id="Phobius"/>
    </source>
</evidence>
<dbReference type="RefSeq" id="WP_099648876.1">
    <property type="nucleotide sequence ID" value="NZ_CAJGAB010000028.1"/>
</dbReference>
<accession>A0A2D2C0D3</accession>
<keyword evidence="1" id="KW-0812">Transmembrane</keyword>
<evidence type="ECO:0000313" key="3">
    <source>
        <dbReference type="Proteomes" id="UP000229314"/>
    </source>
</evidence>
<sequence>MTIHSFSAHRLPPRAQIEAQEIDALLDSIQSDEWLPTALCGPILLGLLATAGALLIYCALVILPFSPGQVQASRALWIILIWGMLCLYSLWEIHRLRMARARID</sequence>
<reference evidence="2 3" key="1">
    <citation type="submission" date="2017-10" db="EMBL/GenBank/DDBJ databases">
        <title>Complete genome sequence of Paracoccus yeei TT13 isolated from human skin.</title>
        <authorList>
            <person name="Lee K."/>
            <person name="Lim J.Y."/>
            <person name="Hwang I."/>
        </authorList>
    </citation>
    <scope>NUCLEOTIDE SEQUENCE [LARGE SCALE GENOMIC DNA]</scope>
    <source>
        <strain evidence="2 3">TT13</strain>
    </source>
</reference>
<evidence type="ECO:0000313" key="2">
    <source>
        <dbReference type="EMBL" id="ATQ55937.1"/>
    </source>
</evidence>
<gene>
    <name evidence="2" type="ORF">PYTT13_08985</name>
</gene>